<dbReference type="Proteomes" id="UP000225433">
    <property type="component" value="Unassembled WGS sequence"/>
</dbReference>
<evidence type="ECO:0000313" key="1">
    <source>
        <dbReference type="EMBL" id="PHM57803.1"/>
    </source>
</evidence>
<accession>A0A2G0QEZ7</accession>
<proteinExistence type="predicted"/>
<sequence length="48" mass="5685">MKRIKKLTLKCAKGDLLVPFGIHNNIYIFVVFKSLWMSNKPDRFINFV</sequence>
<name>A0A2G0QEZ7_XENHO</name>
<organism evidence="1 2">
    <name type="scientific">Xenorhabdus hominickii</name>
    <dbReference type="NCBI Taxonomy" id="351679"/>
    <lineage>
        <taxon>Bacteria</taxon>
        <taxon>Pseudomonadati</taxon>
        <taxon>Pseudomonadota</taxon>
        <taxon>Gammaproteobacteria</taxon>
        <taxon>Enterobacterales</taxon>
        <taxon>Morganellaceae</taxon>
        <taxon>Xenorhabdus</taxon>
    </lineage>
</organism>
<reference evidence="1 2" key="1">
    <citation type="journal article" date="2017" name="Nat. Microbiol.">
        <title>Natural product diversity associated with the nematode symbionts Photorhabdus and Xenorhabdus.</title>
        <authorList>
            <person name="Tobias N.J."/>
            <person name="Wolff H."/>
            <person name="Djahanschiri B."/>
            <person name="Grundmann F."/>
            <person name="Kronenwerth M."/>
            <person name="Shi Y.M."/>
            <person name="Simonyi S."/>
            <person name="Grun P."/>
            <person name="Shapiro-Ilan D."/>
            <person name="Pidot S.J."/>
            <person name="Stinear T.P."/>
            <person name="Ebersberger I."/>
            <person name="Bode H.B."/>
        </authorList>
    </citation>
    <scope>NUCLEOTIDE SEQUENCE [LARGE SCALE GENOMIC DNA]</scope>
    <source>
        <strain evidence="1 2">DSM 17903</strain>
    </source>
</reference>
<evidence type="ECO:0000313" key="2">
    <source>
        <dbReference type="Proteomes" id="UP000225433"/>
    </source>
</evidence>
<protein>
    <submittedName>
        <fullName evidence="1">Uncharacterized protein</fullName>
    </submittedName>
</protein>
<comment type="caution">
    <text evidence="1">The sequence shown here is derived from an EMBL/GenBank/DDBJ whole genome shotgun (WGS) entry which is preliminary data.</text>
</comment>
<dbReference type="AlphaFoldDB" id="A0A2G0QEZ7"/>
<gene>
    <name evidence="1" type="ORF">Xhom_00805</name>
</gene>
<dbReference type="EMBL" id="NJAI01000001">
    <property type="protein sequence ID" value="PHM57803.1"/>
    <property type="molecule type" value="Genomic_DNA"/>
</dbReference>